<reference evidence="3 4" key="1">
    <citation type="journal article" date="2016" name="Nat. Commun.">
        <title>Thousands of microbial genomes shed light on interconnected biogeochemical processes in an aquifer system.</title>
        <authorList>
            <person name="Anantharaman K."/>
            <person name="Brown C.T."/>
            <person name="Hug L.A."/>
            <person name="Sharon I."/>
            <person name="Castelle C.J."/>
            <person name="Probst A.J."/>
            <person name="Thomas B.C."/>
            <person name="Singh A."/>
            <person name="Wilkins M.J."/>
            <person name="Karaoz U."/>
            <person name="Brodie E.L."/>
            <person name="Williams K.H."/>
            <person name="Hubbard S.S."/>
            <person name="Banfield J.F."/>
        </authorList>
    </citation>
    <scope>NUCLEOTIDE SEQUENCE [LARGE SCALE GENOMIC DNA]</scope>
</reference>
<dbReference type="STRING" id="1802435.A2114_00285"/>
<evidence type="ECO:0000256" key="2">
    <source>
        <dbReference type="SAM" id="Phobius"/>
    </source>
</evidence>
<dbReference type="Proteomes" id="UP000176494">
    <property type="component" value="Unassembled WGS sequence"/>
</dbReference>
<feature type="transmembrane region" description="Helical" evidence="2">
    <location>
        <begin position="36"/>
        <end position="53"/>
    </location>
</feature>
<feature type="compositionally biased region" description="Basic residues" evidence="1">
    <location>
        <begin position="433"/>
        <end position="449"/>
    </location>
</feature>
<evidence type="ECO:0000313" key="3">
    <source>
        <dbReference type="EMBL" id="OHA56963.1"/>
    </source>
</evidence>
<keyword evidence="2" id="KW-1133">Transmembrane helix</keyword>
<name>A0A1G2Q8Z6_9BACT</name>
<feature type="region of interest" description="Disordered" evidence="1">
    <location>
        <begin position="382"/>
        <end position="449"/>
    </location>
</feature>
<evidence type="ECO:0000313" key="4">
    <source>
        <dbReference type="Proteomes" id="UP000176494"/>
    </source>
</evidence>
<keyword evidence="2" id="KW-0812">Transmembrane</keyword>
<feature type="compositionally biased region" description="Basic and acidic residues" evidence="1">
    <location>
        <begin position="420"/>
        <end position="432"/>
    </location>
</feature>
<feature type="transmembrane region" description="Helical" evidence="2">
    <location>
        <begin position="7"/>
        <end position="30"/>
    </location>
</feature>
<keyword evidence="2" id="KW-0472">Membrane</keyword>
<dbReference type="EMBL" id="MHTG01000025">
    <property type="protein sequence ID" value="OHA56963.1"/>
    <property type="molecule type" value="Genomic_DNA"/>
</dbReference>
<protein>
    <recommendedName>
        <fullName evidence="5">Band 7 domain-containing protein</fullName>
    </recommendedName>
</protein>
<evidence type="ECO:0000256" key="1">
    <source>
        <dbReference type="SAM" id="MobiDB-lite"/>
    </source>
</evidence>
<dbReference type="AlphaFoldDB" id="A0A1G2Q8Z6"/>
<organism evidence="3 4">
    <name type="scientific">Candidatus Vogelbacteria bacterium GWA1_51_14</name>
    <dbReference type="NCBI Taxonomy" id="1802435"/>
    <lineage>
        <taxon>Bacteria</taxon>
        <taxon>Candidatus Vogeliibacteriota</taxon>
    </lineage>
</organism>
<sequence length="449" mass="50092">MEKMGNVIRYLPWVVFWFLVIAGVIEARFALMGIDLPWSLISITLLALAYLIWDVGKKNVPASPPHKAVLTFWGNRTGWCGEKPVVLDEGDYLMMAYWPFKIDLIPIKVEKINRDEIPVKDIICKSSVKDEGEEGAGGIEAGGRVSAFFSYTFVPDPDRIMEYINSGQAEGVGKILDDRIAEVLRQSGRDHTWEELQFSSDKLTALVLVRICGEKPVALKIGADGKTIRDHHGKPQEIGIDVPGEEKRIPAVKEIEECTVDEIEYFLDKIHTNGGYTDVADLGIKVVRANLERFELGEDLKKAAENVAREQQERRAEVYEIGTELAQAQKLLDEYVKAGLSKTLEDCVMEIRRRKTQREGQNVKTFEIPGLAEGLGAIGAMIANRQGPPPEVKPEPTPSPEPEPETKPEPVPEPTPPPKPEPKPAPEPEQSHKKTRRKRGGQKKQGGRL</sequence>
<comment type="caution">
    <text evidence="3">The sequence shown here is derived from an EMBL/GenBank/DDBJ whole genome shotgun (WGS) entry which is preliminary data.</text>
</comment>
<evidence type="ECO:0008006" key="5">
    <source>
        <dbReference type="Google" id="ProtNLM"/>
    </source>
</evidence>
<feature type="compositionally biased region" description="Pro residues" evidence="1">
    <location>
        <begin position="387"/>
        <end position="401"/>
    </location>
</feature>
<proteinExistence type="predicted"/>
<accession>A0A1G2Q8Z6</accession>
<gene>
    <name evidence="3" type="ORF">A2114_00285</name>
</gene>